<comment type="caution">
    <text evidence="1">The sequence shown here is derived from an EMBL/GenBank/DDBJ whole genome shotgun (WGS) entry which is preliminary data.</text>
</comment>
<evidence type="ECO:0000313" key="2">
    <source>
        <dbReference type="Proteomes" id="UP000245829"/>
    </source>
</evidence>
<protein>
    <submittedName>
        <fullName evidence="1">Uncharacterized protein</fullName>
    </submittedName>
</protein>
<gene>
    <name evidence="1" type="ORF">NZNM25_09030</name>
</gene>
<keyword evidence="2" id="KW-1185">Reference proteome</keyword>
<reference evidence="1 2" key="1">
    <citation type="submission" date="2018-05" db="EMBL/GenBank/DDBJ databases">
        <title>genome sequencing of Nitrosopumilus sp. NM25.</title>
        <authorList>
            <person name="Mori K."/>
            <person name="Nakagawa T."/>
        </authorList>
    </citation>
    <scope>NUCLEOTIDE SEQUENCE [LARGE SCALE GENOMIC DNA]</scope>
    <source>
        <strain evidence="1 2">NM25</strain>
    </source>
</reference>
<dbReference type="EMBL" id="BGKI01000004">
    <property type="protein sequence ID" value="GBH34112.1"/>
    <property type="molecule type" value="Genomic_DNA"/>
</dbReference>
<name>A0A2S2KR22_9ARCH</name>
<dbReference type="Proteomes" id="UP000245829">
    <property type="component" value="Unassembled WGS sequence"/>
</dbReference>
<sequence length="53" mass="6325">MGFIIQYDHQPKCKYNPSILEFDKNIDPYQNTSRSKTTELDMDCQMSERHILT</sequence>
<proteinExistence type="predicted"/>
<organism evidence="1 2">
    <name type="scientific">Nitrosopumilus zosterae</name>
    <dbReference type="NCBI Taxonomy" id="718286"/>
    <lineage>
        <taxon>Archaea</taxon>
        <taxon>Nitrososphaerota</taxon>
        <taxon>Nitrososphaeria</taxon>
        <taxon>Nitrosopumilales</taxon>
        <taxon>Nitrosopumilaceae</taxon>
        <taxon>Nitrosopumilus</taxon>
    </lineage>
</organism>
<dbReference type="AlphaFoldDB" id="A0A2S2KR22"/>
<accession>A0A2S2KR22</accession>
<evidence type="ECO:0000313" key="1">
    <source>
        <dbReference type="EMBL" id="GBH34112.1"/>
    </source>
</evidence>